<dbReference type="InterPro" id="IPR015615">
    <property type="entry name" value="TGF-beta-rel"/>
</dbReference>
<dbReference type="GO" id="GO:0008083">
    <property type="term" value="F:growth factor activity"/>
    <property type="evidence" value="ECO:0007669"/>
    <property type="project" value="UniProtKB-KW"/>
</dbReference>
<evidence type="ECO:0000313" key="9">
    <source>
        <dbReference type="Proteomes" id="UP000504606"/>
    </source>
</evidence>
<dbReference type="Proteomes" id="UP000504606">
    <property type="component" value="Unplaced"/>
</dbReference>
<dbReference type="KEGG" id="foc:113213072"/>
<dbReference type="SMART" id="SM00204">
    <property type="entry name" value="TGFB"/>
    <property type="match status" value="1"/>
</dbReference>
<keyword evidence="4 6" id="KW-0339">Growth factor</keyword>
<evidence type="ECO:0000256" key="1">
    <source>
        <dbReference type="ARBA" id="ARBA00004613"/>
    </source>
</evidence>
<evidence type="ECO:0000256" key="6">
    <source>
        <dbReference type="RuleBase" id="RU000354"/>
    </source>
</evidence>
<evidence type="ECO:0000313" key="10">
    <source>
        <dbReference type="RefSeq" id="XP_052122482.1"/>
    </source>
</evidence>
<dbReference type="InterPro" id="IPR001839">
    <property type="entry name" value="TGF-b_C"/>
</dbReference>
<evidence type="ECO:0000256" key="4">
    <source>
        <dbReference type="ARBA" id="ARBA00023030"/>
    </source>
</evidence>
<dbReference type="Gene3D" id="2.10.90.10">
    <property type="entry name" value="Cystine-knot cytokines"/>
    <property type="match status" value="1"/>
</dbReference>
<dbReference type="GO" id="GO:0005615">
    <property type="term" value="C:extracellular space"/>
    <property type="evidence" value="ECO:0007669"/>
    <property type="project" value="TreeGrafter"/>
</dbReference>
<dbReference type="PROSITE" id="PS51362">
    <property type="entry name" value="TGF_BETA_2"/>
    <property type="match status" value="1"/>
</dbReference>
<name>A0A9C6U2J5_FRAOC</name>
<dbReference type="InterPro" id="IPR029034">
    <property type="entry name" value="Cystine-knot_cytokine"/>
</dbReference>
<comment type="subcellular location">
    <subcellularLocation>
        <location evidence="1">Secreted</location>
    </subcellularLocation>
</comment>
<organism evidence="9 10">
    <name type="scientific">Frankliniella occidentalis</name>
    <name type="common">Western flower thrips</name>
    <name type="synonym">Euthrips occidentalis</name>
    <dbReference type="NCBI Taxonomy" id="133901"/>
    <lineage>
        <taxon>Eukaryota</taxon>
        <taxon>Metazoa</taxon>
        <taxon>Ecdysozoa</taxon>
        <taxon>Arthropoda</taxon>
        <taxon>Hexapoda</taxon>
        <taxon>Insecta</taxon>
        <taxon>Pterygota</taxon>
        <taxon>Neoptera</taxon>
        <taxon>Paraneoptera</taxon>
        <taxon>Thysanoptera</taxon>
        <taxon>Terebrantia</taxon>
        <taxon>Thripoidea</taxon>
        <taxon>Thripidae</taxon>
        <taxon>Frankliniella</taxon>
    </lineage>
</organism>
<dbReference type="RefSeq" id="XP_052122482.1">
    <property type="nucleotide sequence ID" value="XM_052266522.1"/>
</dbReference>
<dbReference type="Pfam" id="PF00019">
    <property type="entry name" value="TGF_beta"/>
    <property type="match status" value="1"/>
</dbReference>
<dbReference type="OrthoDB" id="5949851at2759"/>
<evidence type="ECO:0000256" key="5">
    <source>
        <dbReference type="ARBA" id="ARBA00023157"/>
    </source>
</evidence>
<dbReference type="PROSITE" id="PS00250">
    <property type="entry name" value="TGF_BETA_1"/>
    <property type="match status" value="1"/>
</dbReference>
<evidence type="ECO:0000259" key="8">
    <source>
        <dbReference type="PROSITE" id="PS51362"/>
    </source>
</evidence>
<feature type="compositionally biased region" description="Basic and acidic residues" evidence="7">
    <location>
        <begin position="277"/>
        <end position="290"/>
    </location>
</feature>
<protein>
    <submittedName>
        <fullName evidence="10">Growth/differentiation factor 15</fullName>
    </submittedName>
</protein>
<proteinExistence type="inferred from homology"/>
<evidence type="ECO:0000256" key="3">
    <source>
        <dbReference type="ARBA" id="ARBA00022525"/>
    </source>
</evidence>
<keyword evidence="5" id="KW-1015">Disulfide bond</keyword>
<feature type="region of interest" description="Disordered" evidence="7">
    <location>
        <begin position="277"/>
        <end position="297"/>
    </location>
</feature>
<dbReference type="PANTHER" id="PTHR11848:SF119">
    <property type="entry name" value="TGF-BETA FAMILY PROFILE DOMAIN-CONTAINING PROTEIN"/>
    <property type="match status" value="1"/>
</dbReference>
<dbReference type="PANTHER" id="PTHR11848">
    <property type="entry name" value="TGF-BETA FAMILY"/>
    <property type="match status" value="1"/>
</dbReference>
<evidence type="ECO:0000256" key="7">
    <source>
        <dbReference type="SAM" id="MobiDB-lite"/>
    </source>
</evidence>
<comment type="similarity">
    <text evidence="2 6">Belongs to the TGF-beta family.</text>
</comment>
<sequence length="335" mass="37218">MDTLQDTAPLEPLETQEALLGQDLLRGLGLSDRLPDVSKNTTKNNSERVVLKTKAGLLHIPRGQHTLRYAQILSCPLPSAVQTLTFSSASLLTGHQAGTRDRRSPRRSPRTYLRVDLPADLAVDDAEVRVLVQHPGTVRVFEVWRGGRRLLAEHEATWPGWKRLVVLEAAQRASSRGAPLLLELRCPAGVRCEGAAVNAIAEPAAHARARRAARSDCGRDGTKCCRQALEVNLDLIPVMGFIVQPRQFDAGVCRGRCPPRYHPANHHSLIQGLLRRREQREQRDAGDKHPPRVPRPCCAPERLQPLEILRLDEDDPTKLKRKPLSDMRVVSCSCA</sequence>
<dbReference type="CTD" id="43804"/>
<reference evidence="10" key="1">
    <citation type="submission" date="2025-08" db="UniProtKB">
        <authorList>
            <consortium name="RefSeq"/>
        </authorList>
    </citation>
    <scope>IDENTIFICATION</scope>
    <source>
        <tissue evidence="10">Whole organism</tissue>
    </source>
</reference>
<dbReference type="GeneID" id="113213072"/>
<dbReference type="InterPro" id="IPR017948">
    <property type="entry name" value="TGFb_CS"/>
</dbReference>
<dbReference type="AlphaFoldDB" id="A0A9C6U2J5"/>
<keyword evidence="9" id="KW-1185">Reference proteome</keyword>
<feature type="domain" description="TGF-beta family profile" evidence="8">
    <location>
        <begin position="208"/>
        <end position="335"/>
    </location>
</feature>
<gene>
    <name evidence="10" type="primary">LOC113213072</name>
</gene>
<evidence type="ECO:0000256" key="2">
    <source>
        <dbReference type="ARBA" id="ARBA00006656"/>
    </source>
</evidence>
<dbReference type="SUPFAM" id="SSF57501">
    <property type="entry name" value="Cystine-knot cytokines"/>
    <property type="match status" value="1"/>
</dbReference>
<dbReference type="GO" id="GO:0005125">
    <property type="term" value="F:cytokine activity"/>
    <property type="evidence" value="ECO:0007669"/>
    <property type="project" value="TreeGrafter"/>
</dbReference>
<keyword evidence="3" id="KW-0964">Secreted</keyword>
<accession>A0A9C6U2J5</accession>